<dbReference type="EC" id="1.7.99.4" evidence="13"/>
<keyword evidence="14" id="KW-1185">Reference proteome</keyword>
<reference evidence="13 14" key="1">
    <citation type="submission" date="2019-01" db="EMBL/GenBank/DDBJ databases">
        <title>Geovibrio thiophilus DSM 11263, complete genome.</title>
        <authorList>
            <person name="Spring S."/>
            <person name="Bunk B."/>
            <person name="Sproer C."/>
        </authorList>
    </citation>
    <scope>NUCLEOTIDE SEQUENCE [LARGE SCALE GENOMIC DNA]</scope>
    <source>
        <strain evidence="13 14">DSM 11263</strain>
    </source>
</reference>
<evidence type="ECO:0000256" key="6">
    <source>
        <dbReference type="ARBA" id="ARBA00022723"/>
    </source>
</evidence>
<dbReference type="PROSITE" id="PS51379">
    <property type="entry name" value="4FE4S_FER_2"/>
    <property type="match status" value="3"/>
</dbReference>
<feature type="domain" description="4Fe-4S ferredoxin-type" evidence="12">
    <location>
        <begin position="7"/>
        <end position="36"/>
    </location>
</feature>
<dbReference type="Pfam" id="PF13247">
    <property type="entry name" value="Fer4_11"/>
    <property type="match status" value="1"/>
</dbReference>
<dbReference type="GO" id="GO:0030313">
    <property type="term" value="C:cell envelope"/>
    <property type="evidence" value="ECO:0007669"/>
    <property type="project" value="UniProtKB-SubCell"/>
</dbReference>
<dbReference type="GO" id="GO:0016020">
    <property type="term" value="C:membrane"/>
    <property type="evidence" value="ECO:0007669"/>
    <property type="project" value="TreeGrafter"/>
</dbReference>
<keyword evidence="6" id="KW-0479">Metal-binding</keyword>
<dbReference type="GO" id="GO:0009061">
    <property type="term" value="P:anaerobic respiration"/>
    <property type="evidence" value="ECO:0007669"/>
    <property type="project" value="TreeGrafter"/>
</dbReference>
<evidence type="ECO:0000256" key="4">
    <source>
        <dbReference type="ARBA" id="ARBA00022448"/>
    </source>
</evidence>
<comment type="cofactor">
    <cofactor evidence="2">
        <name>[4Fe-4S] cluster</name>
        <dbReference type="ChEBI" id="CHEBI:49883"/>
    </cofactor>
</comment>
<dbReference type="AlphaFoldDB" id="A0A410K029"/>
<dbReference type="FunFam" id="3.30.70.20:FF:000010">
    <property type="entry name" value="Respiratory nitrate reductase beta subunit"/>
    <property type="match status" value="1"/>
</dbReference>
<dbReference type="PANTHER" id="PTHR43518">
    <property type="entry name" value="NITRATE REDUCTASE BETA SUBUNIT"/>
    <property type="match status" value="1"/>
</dbReference>
<dbReference type="RefSeq" id="WP_128467058.1">
    <property type="nucleotide sequence ID" value="NZ_CP035108.1"/>
</dbReference>
<evidence type="ECO:0000259" key="12">
    <source>
        <dbReference type="PROSITE" id="PS51379"/>
    </source>
</evidence>
<dbReference type="OrthoDB" id="9779457at2"/>
<keyword evidence="8" id="KW-0249">Electron transport</keyword>
<organism evidence="13 14">
    <name type="scientific">Geovibrio thiophilus</name>
    <dbReference type="NCBI Taxonomy" id="139438"/>
    <lineage>
        <taxon>Bacteria</taxon>
        <taxon>Pseudomonadati</taxon>
        <taxon>Deferribacterota</taxon>
        <taxon>Deferribacteres</taxon>
        <taxon>Deferribacterales</taxon>
        <taxon>Geovibrionaceae</taxon>
        <taxon>Geovibrio</taxon>
    </lineage>
</organism>
<evidence type="ECO:0000256" key="8">
    <source>
        <dbReference type="ARBA" id="ARBA00022982"/>
    </source>
</evidence>
<dbReference type="Gene3D" id="3.30.70.20">
    <property type="match status" value="3"/>
</dbReference>
<dbReference type="KEGG" id="gtl:EP073_10260"/>
<keyword evidence="5" id="KW-0004">4Fe-4S</keyword>
<evidence type="ECO:0000256" key="5">
    <source>
        <dbReference type="ARBA" id="ARBA00022485"/>
    </source>
</evidence>
<gene>
    <name evidence="13" type="primary">narH</name>
    <name evidence="13" type="ORF">EP073_10260</name>
</gene>
<evidence type="ECO:0000313" key="14">
    <source>
        <dbReference type="Proteomes" id="UP000287502"/>
    </source>
</evidence>
<dbReference type="InterPro" id="IPR029263">
    <property type="entry name" value="Nitr_red_bet_C"/>
</dbReference>
<evidence type="ECO:0000256" key="7">
    <source>
        <dbReference type="ARBA" id="ARBA00022737"/>
    </source>
</evidence>
<comment type="subcellular location">
    <subcellularLocation>
        <location evidence="3">Cell envelope</location>
    </subcellularLocation>
</comment>
<dbReference type="GO" id="GO:0009055">
    <property type="term" value="F:electron transfer activity"/>
    <property type="evidence" value="ECO:0007669"/>
    <property type="project" value="TreeGrafter"/>
</dbReference>
<keyword evidence="7" id="KW-0677">Repeat</keyword>
<evidence type="ECO:0000256" key="11">
    <source>
        <dbReference type="ARBA" id="ARBA00023291"/>
    </source>
</evidence>
<dbReference type="InterPro" id="IPR006547">
    <property type="entry name" value="NO3_Rdtase_bsu"/>
</dbReference>
<dbReference type="EMBL" id="CP035108">
    <property type="protein sequence ID" value="QAR33772.1"/>
    <property type="molecule type" value="Genomic_DNA"/>
</dbReference>
<keyword evidence="4" id="KW-0813">Transport</keyword>
<feature type="domain" description="4Fe-4S ferredoxin-type" evidence="12">
    <location>
        <begin position="172"/>
        <end position="203"/>
    </location>
</feature>
<name>A0A410K029_9BACT</name>
<comment type="cofactor">
    <cofactor evidence="1">
        <name>[3Fe-4S] cluster</name>
        <dbReference type="ChEBI" id="CHEBI:21137"/>
    </cofactor>
</comment>
<proteinExistence type="predicted"/>
<keyword evidence="13" id="KW-0560">Oxidoreductase</keyword>
<evidence type="ECO:0000256" key="1">
    <source>
        <dbReference type="ARBA" id="ARBA00001927"/>
    </source>
</evidence>
<dbReference type="SUPFAM" id="SSF54862">
    <property type="entry name" value="4Fe-4S ferredoxins"/>
    <property type="match status" value="1"/>
</dbReference>
<evidence type="ECO:0000313" key="13">
    <source>
        <dbReference type="EMBL" id="QAR33772.1"/>
    </source>
</evidence>
<dbReference type="Proteomes" id="UP000287502">
    <property type="component" value="Chromosome"/>
</dbReference>
<keyword evidence="11" id="KW-0003">3Fe-4S</keyword>
<evidence type="ECO:0000256" key="9">
    <source>
        <dbReference type="ARBA" id="ARBA00023004"/>
    </source>
</evidence>
<dbReference type="GO" id="GO:0009325">
    <property type="term" value="C:nitrate reductase complex"/>
    <property type="evidence" value="ECO:0007669"/>
    <property type="project" value="InterPro"/>
</dbReference>
<dbReference type="PANTHER" id="PTHR43518:SF1">
    <property type="entry name" value="RESPIRATORY NITRATE REDUCTASE 1 BETA CHAIN"/>
    <property type="match status" value="1"/>
</dbReference>
<dbReference type="GO" id="GO:0046872">
    <property type="term" value="F:metal ion binding"/>
    <property type="evidence" value="ECO:0007669"/>
    <property type="project" value="UniProtKB-KW"/>
</dbReference>
<protein>
    <submittedName>
        <fullName evidence="13">Nitrate reductase subunit beta</fullName>
        <ecNumber evidence="13">1.7.99.4</ecNumber>
    </submittedName>
</protein>
<dbReference type="NCBIfam" id="TIGR01660">
    <property type="entry name" value="narH"/>
    <property type="match status" value="1"/>
</dbReference>
<dbReference type="GO" id="GO:0051538">
    <property type="term" value="F:3 iron, 4 sulfur cluster binding"/>
    <property type="evidence" value="ECO:0007669"/>
    <property type="project" value="UniProtKB-KW"/>
</dbReference>
<keyword evidence="10" id="KW-0411">Iron-sulfur</keyword>
<accession>A0A410K029</accession>
<dbReference type="Pfam" id="PF14711">
    <property type="entry name" value="Nitr_red_bet_C"/>
    <property type="match status" value="1"/>
</dbReference>
<evidence type="ECO:0000256" key="3">
    <source>
        <dbReference type="ARBA" id="ARBA00004196"/>
    </source>
</evidence>
<sequence length="474" mass="53908">MDVRAQLSMVLHLDKCIGCHTCSVTCKNLWTNRKGTEYMWWNNVETRPGTGYPKNWEDQGKFRGGWEIKNGSLSLKSGSKWGILSRIFHNPDQPVMKDYYEPFTYDYANLTDAPESANQPIARAKSRITGESMNIEAGPNWDDDLGGSREYAAKDPNLTEEDRVLFGEFEKIFMMYLPRLCNHCLNPACAAACPSGSIYKRGEDGIVLNDQEKCRAWRYCVSACPYKKIYYNWDRGKSEKCIFCYPKSENGEPSACAHSCVGRIRYTGVLLYDYDRLIQVLEAPEETLVEALKSCILDPSDPEVKRHAKKAGIEPDWIQAAENSPVYAFVKEFGLALPLHPEFRTFPMVFYVPSLSPVLRKAETDMTMENFRIPVKYLASVFTAGNEAAVEDTLKKLLGIRSYMRGKELADKELMEKGISLSGWNGRELEKAYRLTSLTNFTGRFVIPKTRRENGSSYEMQGAEGFLDHGKNKR</sequence>
<evidence type="ECO:0000256" key="10">
    <source>
        <dbReference type="ARBA" id="ARBA00023014"/>
    </source>
</evidence>
<dbReference type="InterPro" id="IPR017896">
    <property type="entry name" value="4Fe4S_Fe-S-bd"/>
</dbReference>
<dbReference type="GO" id="GO:0008940">
    <property type="term" value="F:nitrate reductase activity"/>
    <property type="evidence" value="ECO:0007669"/>
    <property type="project" value="InterPro"/>
</dbReference>
<dbReference type="GO" id="GO:0051539">
    <property type="term" value="F:4 iron, 4 sulfur cluster binding"/>
    <property type="evidence" value="ECO:0007669"/>
    <property type="project" value="UniProtKB-KW"/>
</dbReference>
<feature type="domain" description="4Fe-4S ferredoxin-type" evidence="12">
    <location>
        <begin position="205"/>
        <end position="234"/>
    </location>
</feature>
<evidence type="ECO:0000256" key="2">
    <source>
        <dbReference type="ARBA" id="ARBA00001966"/>
    </source>
</evidence>
<dbReference type="GO" id="GO:0042126">
    <property type="term" value="P:nitrate metabolic process"/>
    <property type="evidence" value="ECO:0007669"/>
    <property type="project" value="InterPro"/>
</dbReference>
<keyword evidence="9" id="KW-0408">Iron</keyword>